<evidence type="ECO:0000313" key="1">
    <source>
        <dbReference type="EMBL" id="TEW73160.1"/>
    </source>
</evidence>
<dbReference type="AlphaFoldDB" id="A0A4Y8ASF1"/>
<name>A0A4Y8ASF1_9FLAO</name>
<comment type="caution">
    <text evidence="1">The sequence shown here is derived from an EMBL/GenBank/DDBJ whole genome shotgun (WGS) entry which is preliminary data.</text>
</comment>
<dbReference type="EMBL" id="SNQI01000004">
    <property type="protein sequence ID" value="TEW73160.1"/>
    <property type="molecule type" value="Genomic_DNA"/>
</dbReference>
<protein>
    <recommendedName>
        <fullName evidence="3">T9SS type A sorting domain-containing protein</fullName>
    </recommendedName>
</protein>
<accession>A0A4Y8ASF1</accession>
<dbReference type="Proteomes" id="UP000298517">
    <property type="component" value="Unassembled WGS sequence"/>
</dbReference>
<evidence type="ECO:0000313" key="2">
    <source>
        <dbReference type="Proteomes" id="UP000298517"/>
    </source>
</evidence>
<dbReference type="OrthoDB" id="1432770at2"/>
<proteinExistence type="predicted"/>
<evidence type="ECO:0008006" key="3">
    <source>
        <dbReference type="Google" id="ProtNLM"/>
    </source>
</evidence>
<reference evidence="1 2" key="1">
    <citation type="journal article" date="2011" name="J. Microbiol.">
        <title>Gramella jeungdoensis sp. nov., isolated from a solar saltern in Korea.</title>
        <authorList>
            <person name="Joung Y."/>
            <person name="Kim H."/>
            <person name="Jang T."/>
            <person name="Ahn T.S."/>
            <person name="Joh K."/>
        </authorList>
    </citation>
    <scope>NUCLEOTIDE SEQUENCE [LARGE SCALE GENOMIC DNA]</scope>
    <source>
        <strain evidence="1 2">KCTC 23123</strain>
    </source>
</reference>
<organism evidence="1 2">
    <name type="scientific">Gramella jeungdoensis</name>
    <dbReference type="NCBI Taxonomy" id="708091"/>
    <lineage>
        <taxon>Bacteria</taxon>
        <taxon>Pseudomonadati</taxon>
        <taxon>Bacteroidota</taxon>
        <taxon>Flavobacteriia</taxon>
        <taxon>Flavobacteriales</taxon>
        <taxon>Flavobacteriaceae</taxon>
        <taxon>Christiangramia</taxon>
    </lineage>
</organism>
<gene>
    <name evidence="1" type="ORF">E2488_12145</name>
</gene>
<sequence>MYIYSIYNTIGQELKHFTITNNIDATGLSKGMYILK</sequence>
<keyword evidence="2" id="KW-1185">Reference proteome</keyword>